<dbReference type="GO" id="GO:0004190">
    <property type="term" value="F:aspartic-type endopeptidase activity"/>
    <property type="evidence" value="ECO:0007669"/>
    <property type="project" value="InterPro"/>
</dbReference>
<protein>
    <submittedName>
        <fullName evidence="2">Uncharacterized protein</fullName>
    </submittedName>
</protein>
<evidence type="ECO:0000313" key="2">
    <source>
        <dbReference type="EMBL" id="GAO98966.1"/>
    </source>
</evidence>
<evidence type="ECO:0000256" key="1">
    <source>
        <dbReference type="SAM" id="SignalP"/>
    </source>
</evidence>
<keyword evidence="1" id="KW-0732">Signal</keyword>
<sequence precursor="true">MRYKLKIILATSVSVLALSSAYGGQEPAKEFKHQFNLGLEVQHYHYKEPRLNYIEGDGWEWMESKARMTGVNGSYRLTWQDKFFVQPEARILWGKENYKTGDGDKYRLGIGFKIPNLIFEPRLVAGGHINFGERWTLSPYTGLGYRLKIDDGEKVLQPDSSYAPYRKSNYVYVPVGAYIQYKVSDQWSIAAKGEYDYFIKGWQYHRGQNEPPLTLRQKSGYGLKGEIAVSYAYNDQFNVSLTPYIHYWHVKDSKPAPNQSWEPKNSTIESGVRLGISF</sequence>
<feature type="signal peptide" evidence="1">
    <location>
        <begin position="1"/>
        <end position="23"/>
    </location>
</feature>
<dbReference type="STRING" id="1629334.Cva_01636"/>
<keyword evidence="3" id="KW-1185">Reference proteome</keyword>
<evidence type="ECO:0000313" key="3">
    <source>
        <dbReference type="Proteomes" id="UP000036771"/>
    </source>
</evidence>
<gene>
    <name evidence="2" type="ORF">Cva_01636</name>
</gene>
<dbReference type="Gene3D" id="2.40.128.100">
    <property type="entry name" value="OPCA outer membrane adhesin/invasin"/>
    <property type="match status" value="1"/>
</dbReference>
<dbReference type="Proteomes" id="UP000036771">
    <property type="component" value="Unassembled WGS sequence"/>
</dbReference>
<reference evidence="2 3" key="1">
    <citation type="submission" date="2015-03" db="EMBL/GenBank/DDBJ databases">
        <title>Caedibacter varicaedens, whole genome shotgun sequence.</title>
        <authorList>
            <person name="Suzuki H."/>
            <person name="Dapper A.L."/>
            <person name="Gibson A.K."/>
            <person name="Jackson C."/>
            <person name="Lee H."/>
            <person name="Pejaver V.R."/>
            <person name="Doak T."/>
            <person name="Lynch M."/>
        </authorList>
    </citation>
    <scope>NUCLEOTIDE SEQUENCE [LARGE SCALE GENOMIC DNA]</scope>
</reference>
<feature type="chain" id="PRO_5005512730" evidence="1">
    <location>
        <begin position="24"/>
        <end position="278"/>
    </location>
</feature>
<dbReference type="InterPro" id="IPR020080">
    <property type="entry name" value="OM_adhesin/peptidase_omptin"/>
</dbReference>
<dbReference type="SUPFAM" id="SSF69917">
    <property type="entry name" value="OMPT-like"/>
    <property type="match status" value="1"/>
</dbReference>
<dbReference type="AlphaFoldDB" id="A0A0K8MEN3"/>
<comment type="caution">
    <text evidence="2">The sequence shown here is derived from an EMBL/GenBank/DDBJ whole genome shotgun (WGS) entry which is preliminary data.</text>
</comment>
<organism evidence="2 3">
    <name type="scientific">Caedimonas varicaedens</name>
    <dbReference type="NCBI Taxonomy" id="1629334"/>
    <lineage>
        <taxon>Bacteria</taxon>
        <taxon>Pseudomonadati</taxon>
        <taxon>Pseudomonadota</taxon>
        <taxon>Alphaproteobacteria</taxon>
        <taxon>Holosporales</taxon>
        <taxon>Caedimonadaceae</taxon>
        <taxon>Caedimonas</taxon>
    </lineage>
</organism>
<name>A0A0K8MEN3_9PROT</name>
<dbReference type="EMBL" id="BBVC01000108">
    <property type="protein sequence ID" value="GAO98966.1"/>
    <property type="molecule type" value="Genomic_DNA"/>
</dbReference>
<proteinExistence type="predicted"/>
<accession>A0A0K8MEN3</accession>